<dbReference type="GO" id="GO:0006814">
    <property type="term" value="P:sodium ion transport"/>
    <property type="evidence" value="ECO:0007669"/>
    <property type="project" value="UniProtKB-UniRule"/>
</dbReference>
<keyword evidence="7 16" id="KW-0812">Transmembrane</keyword>
<keyword evidence="4 16" id="KW-0597">Phosphoprotein</keyword>
<keyword evidence="6 16" id="KW-0288">FMN</keyword>
<comment type="subunit">
    <text evidence="16 17">Composed of six subunits; NqrA, NqrB, NqrC, NqrD, NqrE and NqrF.</text>
</comment>
<keyword evidence="12 16" id="KW-0406">Ion transport</keyword>
<keyword evidence="10 16" id="KW-0520">NAD</keyword>
<keyword evidence="9 16" id="KW-1133">Transmembrane helix</keyword>
<dbReference type="GO" id="GO:0016655">
    <property type="term" value="F:oxidoreductase activity, acting on NAD(P)H, quinone or similar compound as acceptor"/>
    <property type="evidence" value="ECO:0007669"/>
    <property type="project" value="UniProtKB-UniRule"/>
</dbReference>
<dbReference type="KEGG" id="hch:HCH_02687"/>
<evidence type="ECO:0000256" key="3">
    <source>
        <dbReference type="ARBA" id="ARBA00022519"/>
    </source>
</evidence>
<evidence type="ECO:0000256" key="6">
    <source>
        <dbReference type="ARBA" id="ARBA00022643"/>
    </source>
</evidence>
<keyword evidence="5 16" id="KW-0285">Flavoprotein</keyword>
<comment type="subcellular location">
    <subcellularLocation>
        <location evidence="16">Cell inner membrane</location>
        <topology evidence="16">Single-pass membrane protein</topology>
    </subcellularLocation>
</comment>
<keyword evidence="19" id="KW-0560">Oxidoreductase</keyword>
<evidence type="ECO:0000256" key="13">
    <source>
        <dbReference type="ARBA" id="ARBA00023075"/>
    </source>
</evidence>
<evidence type="ECO:0000256" key="10">
    <source>
        <dbReference type="ARBA" id="ARBA00023027"/>
    </source>
</evidence>
<evidence type="ECO:0000256" key="11">
    <source>
        <dbReference type="ARBA" id="ARBA00023053"/>
    </source>
</evidence>
<dbReference type="NCBIfam" id="NF003749">
    <property type="entry name" value="PRK05346.1-5"/>
    <property type="match status" value="1"/>
</dbReference>
<evidence type="ECO:0000256" key="2">
    <source>
        <dbReference type="ARBA" id="ARBA00022475"/>
    </source>
</evidence>
<evidence type="ECO:0000256" key="7">
    <source>
        <dbReference type="ARBA" id="ARBA00022692"/>
    </source>
</evidence>
<dbReference type="RefSeq" id="WP_011396544.1">
    <property type="nucleotide sequence ID" value="NC_007645.1"/>
</dbReference>
<keyword evidence="13 16" id="KW-0830">Ubiquinone</keyword>
<comment type="cofactor">
    <cofactor evidence="16 17">
        <name>FMN</name>
        <dbReference type="ChEBI" id="CHEBI:58210"/>
    </cofactor>
</comment>
<dbReference type="EC" id="7.2.1.1" evidence="16 17"/>
<dbReference type="SMART" id="SM00900">
    <property type="entry name" value="FMN_bind"/>
    <property type="match status" value="1"/>
</dbReference>
<dbReference type="eggNOG" id="COG2869">
    <property type="taxonomic scope" value="Bacteria"/>
</dbReference>
<comment type="caution">
    <text evidence="16">The residue potentially involved in the covalent binding of FMN is a Ser instead of a Thr.</text>
</comment>
<evidence type="ECO:0000256" key="8">
    <source>
        <dbReference type="ARBA" id="ARBA00022967"/>
    </source>
</evidence>
<dbReference type="STRING" id="349521.HCH_02687"/>
<sequence length="269" mass="29276">MSKSNDSIQKTVIVALALCIVCSIFVSASVVLLKPIQVQNKTLNLKENILRAAGMLSAAPTKKEVEEKFAQITPKIVDLDTGKYVEPKDIGFESVDAFDQKKSSQNPALSKVLPSGEDLAGIKRRERYAKVYLVKEGDKLTRVILPIKGYGLWSTLYGFLALKADGDSVVGLGFYEHGETPGLGGEVDNPNWKSQWPGKEVYDDNFDVAVRLVKGGVNPSASDAKYSVDALSGASLTSRGVENLLHYWLSESGFKTYLERVRSGEAGNV</sequence>
<proteinExistence type="inferred from homology"/>
<comment type="similarity">
    <text evidence="16 17">Belongs to the NqrC family.</text>
</comment>
<dbReference type="GO" id="GO:0005886">
    <property type="term" value="C:plasma membrane"/>
    <property type="evidence" value="ECO:0007669"/>
    <property type="project" value="UniProtKB-SubCell"/>
</dbReference>
<dbReference type="AlphaFoldDB" id="Q2SIP9"/>
<comment type="caution">
    <text evidence="16">Lacks conserved residue(s) required for the propagation of feature annotation.</text>
</comment>
<dbReference type="Pfam" id="PF04205">
    <property type="entry name" value="FMN_bind"/>
    <property type="match status" value="1"/>
</dbReference>
<dbReference type="HOGENOM" id="CLU_077882_0_1_6"/>
<keyword evidence="15 16" id="KW-0739">Sodium transport</keyword>
<organism evidence="19 20">
    <name type="scientific">Hahella chejuensis (strain KCTC 2396)</name>
    <dbReference type="NCBI Taxonomy" id="349521"/>
    <lineage>
        <taxon>Bacteria</taxon>
        <taxon>Pseudomonadati</taxon>
        <taxon>Pseudomonadota</taxon>
        <taxon>Gammaproteobacteria</taxon>
        <taxon>Oceanospirillales</taxon>
        <taxon>Hahellaceae</taxon>
        <taxon>Hahella</taxon>
    </lineage>
</organism>
<evidence type="ECO:0000256" key="1">
    <source>
        <dbReference type="ARBA" id="ARBA00022448"/>
    </source>
</evidence>
<evidence type="ECO:0000256" key="15">
    <source>
        <dbReference type="ARBA" id="ARBA00023201"/>
    </source>
</evidence>
<dbReference type="PANTHER" id="PTHR37838">
    <property type="entry name" value="NA(+)-TRANSLOCATING NADH-QUINONE REDUCTASE SUBUNIT C"/>
    <property type="match status" value="1"/>
</dbReference>
<dbReference type="EMBL" id="CP000155">
    <property type="protein sequence ID" value="ABC29475.1"/>
    <property type="molecule type" value="Genomic_DNA"/>
</dbReference>
<evidence type="ECO:0000313" key="19">
    <source>
        <dbReference type="EMBL" id="ABC29475.1"/>
    </source>
</evidence>
<evidence type="ECO:0000256" key="14">
    <source>
        <dbReference type="ARBA" id="ARBA00023136"/>
    </source>
</evidence>
<dbReference type="GO" id="GO:0010181">
    <property type="term" value="F:FMN binding"/>
    <property type="evidence" value="ECO:0007669"/>
    <property type="project" value="UniProtKB-UniRule"/>
</dbReference>
<accession>Q2SIP9</accession>
<evidence type="ECO:0000256" key="12">
    <source>
        <dbReference type="ARBA" id="ARBA00023065"/>
    </source>
</evidence>
<keyword evidence="1 16" id="KW-0813">Transport</keyword>
<reference evidence="19 20" key="1">
    <citation type="journal article" date="2005" name="Nucleic Acids Res.">
        <title>Genomic blueprint of Hahella chejuensis, a marine microbe producing an algicidal agent.</title>
        <authorList>
            <person name="Jeong H."/>
            <person name="Yim J.H."/>
            <person name="Lee C."/>
            <person name="Choi S.-H."/>
            <person name="Park Y.K."/>
            <person name="Yoon S.H."/>
            <person name="Hur C.-G."/>
            <person name="Kang H.-Y."/>
            <person name="Kim D."/>
            <person name="Lee H.H."/>
            <person name="Park K.H."/>
            <person name="Park S.-H."/>
            <person name="Park H.-S."/>
            <person name="Lee H.K."/>
            <person name="Oh T.K."/>
            <person name="Kim J.F."/>
        </authorList>
    </citation>
    <scope>NUCLEOTIDE SEQUENCE [LARGE SCALE GENOMIC DNA]</scope>
    <source>
        <strain evidence="19 20">KCTC 2396</strain>
    </source>
</reference>
<keyword evidence="14 16" id="KW-0472">Membrane</keyword>
<gene>
    <name evidence="16 19" type="primary">nqrC</name>
    <name evidence="19" type="ordered locus">HCH_02687</name>
</gene>
<keyword evidence="8 16" id="KW-1278">Translocase</keyword>
<keyword evidence="2 16" id="KW-1003">Cell membrane</keyword>
<evidence type="ECO:0000259" key="18">
    <source>
        <dbReference type="SMART" id="SM00900"/>
    </source>
</evidence>
<protein>
    <recommendedName>
        <fullName evidence="16 17">Na(+)-translocating NADH-quinone reductase subunit C</fullName>
        <shortName evidence="16 17">Na(+)-NQR subunit C</shortName>
        <shortName evidence="16 17">Na(+)-translocating NQR subunit C</shortName>
        <ecNumber evidence="16 17">7.2.1.1</ecNumber>
    </recommendedName>
    <alternativeName>
        <fullName evidence="16 17">NQR complex subunit C</fullName>
    </alternativeName>
    <alternativeName>
        <fullName evidence="16 17">NQR-1 subunit C</fullName>
    </alternativeName>
</protein>
<keyword evidence="20" id="KW-1185">Reference proteome</keyword>
<evidence type="ECO:0000256" key="9">
    <source>
        <dbReference type="ARBA" id="ARBA00022989"/>
    </source>
</evidence>
<comment type="function">
    <text evidence="16">NQR complex catalyzes the reduction of ubiquinone-1 to ubiquinol by two successive reactions, coupled with the transport of Na(+) ions from the cytoplasm to the periplasm. NqrA to NqrE are probably involved in the second step, the conversion of ubisemiquinone to ubiquinol.</text>
</comment>
<comment type="catalytic activity">
    <reaction evidence="16 17">
        <text>a ubiquinone + n Na(+)(in) + NADH + H(+) = a ubiquinol + n Na(+)(out) + NAD(+)</text>
        <dbReference type="Rhea" id="RHEA:47748"/>
        <dbReference type="Rhea" id="RHEA-COMP:9565"/>
        <dbReference type="Rhea" id="RHEA-COMP:9566"/>
        <dbReference type="ChEBI" id="CHEBI:15378"/>
        <dbReference type="ChEBI" id="CHEBI:16389"/>
        <dbReference type="ChEBI" id="CHEBI:17976"/>
        <dbReference type="ChEBI" id="CHEBI:29101"/>
        <dbReference type="ChEBI" id="CHEBI:57540"/>
        <dbReference type="ChEBI" id="CHEBI:57945"/>
        <dbReference type="EC" id="7.2.1.1"/>
    </reaction>
</comment>
<evidence type="ECO:0000256" key="5">
    <source>
        <dbReference type="ARBA" id="ARBA00022630"/>
    </source>
</evidence>
<evidence type="ECO:0000256" key="16">
    <source>
        <dbReference type="HAMAP-Rule" id="MF_00427"/>
    </source>
</evidence>
<dbReference type="Proteomes" id="UP000000238">
    <property type="component" value="Chromosome"/>
</dbReference>
<name>Q2SIP9_HAHCH</name>
<dbReference type="PIRSF" id="PIRSF009437">
    <property type="entry name" value="NQR-1_subunit_C"/>
    <property type="match status" value="1"/>
</dbReference>
<feature type="domain" description="FMN-binding" evidence="18">
    <location>
        <begin position="151"/>
        <end position="252"/>
    </location>
</feature>
<feature type="modified residue" description="FMN phosphoryl serine" evidence="16">
    <location>
        <position position="235"/>
    </location>
</feature>
<keyword evidence="3 16" id="KW-0997">Cell inner membrane</keyword>
<evidence type="ECO:0000256" key="17">
    <source>
        <dbReference type="PIRNR" id="PIRNR009437"/>
    </source>
</evidence>
<evidence type="ECO:0000313" key="20">
    <source>
        <dbReference type="Proteomes" id="UP000000238"/>
    </source>
</evidence>
<keyword evidence="11 16" id="KW-0915">Sodium</keyword>
<dbReference type="OrthoDB" id="9786835at2"/>
<dbReference type="InterPro" id="IPR010204">
    <property type="entry name" value="NqrC"/>
</dbReference>
<dbReference type="HAMAP" id="MF_00427">
    <property type="entry name" value="NqrC"/>
    <property type="match status" value="1"/>
</dbReference>
<dbReference type="NCBIfam" id="TIGR01938">
    <property type="entry name" value="nqrC"/>
    <property type="match status" value="1"/>
</dbReference>
<dbReference type="InterPro" id="IPR007329">
    <property type="entry name" value="FMN-bd"/>
</dbReference>
<evidence type="ECO:0000256" key="4">
    <source>
        <dbReference type="ARBA" id="ARBA00022553"/>
    </source>
</evidence>
<dbReference type="PANTHER" id="PTHR37838:SF1">
    <property type="entry name" value="NA(+)-TRANSLOCATING NADH-QUINONE REDUCTASE SUBUNIT C"/>
    <property type="match status" value="1"/>
</dbReference>
<feature type="transmembrane region" description="Helical" evidence="16">
    <location>
        <begin position="12"/>
        <end position="33"/>
    </location>
</feature>